<keyword evidence="2" id="KW-0812">Transmembrane</keyword>
<name>A0A9I9DSC0_CUCME</name>
<feature type="compositionally biased region" description="Basic and acidic residues" evidence="1">
    <location>
        <begin position="257"/>
        <end position="331"/>
    </location>
</feature>
<keyword evidence="2" id="KW-0472">Membrane</keyword>
<feature type="region of interest" description="Disordered" evidence="1">
    <location>
        <begin position="1681"/>
        <end position="1714"/>
    </location>
</feature>
<dbReference type="SMART" id="SM00444">
    <property type="entry name" value="GYF"/>
    <property type="match status" value="1"/>
</dbReference>
<feature type="compositionally biased region" description="Basic and acidic residues" evidence="1">
    <location>
        <begin position="189"/>
        <end position="225"/>
    </location>
</feature>
<dbReference type="InterPro" id="IPR035445">
    <property type="entry name" value="GYF-like_dom_sf"/>
</dbReference>
<evidence type="ECO:0000259" key="3">
    <source>
        <dbReference type="PROSITE" id="PS50829"/>
    </source>
</evidence>
<dbReference type="Gene3D" id="3.30.1490.40">
    <property type="match status" value="1"/>
</dbReference>
<reference evidence="4" key="1">
    <citation type="submission" date="2023-03" db="UniProtKB">
        <authorList>
            <consortium name="EnsemblPlants"/>
        </authorList>
    </citation>
    <scope>IDENTIFICATION</scope>
</reference>
<dbReference type="Gramene" id="MELO3C022336.2.1">
    <property type="protein sequence ID" value="MELO3C022336.2.1"/>
    <property type="gene ID" value="MELO3C022336.2"/>
</dbReference>
<evidence type="ECO:0000256" key="2">
    <source>
        <dbReference type="SAM" id="Phobius"/>
    </source>
</evidence>
<dbReference type="PROSITE" id="PS50829">
    <property type="entry name" value="GYF"/>
    <property type="match status" value="1"/>
</dbReference>
<feature type="transmembrane region" description="Helical" evidence="2">
    <location>
        <begin position="34"/>
        <end position="53"/>
    </location>
</feature>
<dbReference type="Pfam" id="PF02213">
    <property type="entry name" value="GYF"/>
    <property type="match status" value="1"/>
</dbReference>
<proteinExistence type="predicted"/>
<organism evidence="4">
    <name type="scientific">Cucumis melo</name>
    <name type="common">Muskmelon</name>
    <dbReference type="NCBI Taxonomy" id="3656"/>
    <lineage>
        <taxon>Eukaryota</taxon>
        <taxon>Viridiplantae</taxon>
        <taxon>Streptophyta</taxon>
        <taxon>Embryophyta</taxon>
        <taxon>Tracheophyta</taxon>
        <taxon>Spermatophyta</taxon>
        <taxon>Magnoliopsida</taxon>
        <taxon>eudicotyledons</taxon>
        <taxon>Gunneridae</taxon>
        <taxon>Pentapetalae</taxon>
        <taxon>rosids</taxon>
        <taxon>fabids</taxon>
        <taxon>Cucurbitales</taxon>
        <taxon>Cucurbitaceae</taxon>
        <taxon>Benincaseae</taxon>
        <taxon>Cucumis</taxon>
    </lineage>
</organism>
<feature type="region of interest" description="Disordered" evidence="1">
    <location>
        <begin position="1622"/>
        <end position="1641"/>
    </location>
</feature>
<evidence type="ECO:0000256" key="1">
    <source>
        <dbReference type="SAM" id="MobiDB-lite"/>
    </source>
</evidence>
<dbReference type="SUPFAM" id="SSF55277">
    <property type="entry name" value="GYF domain"/>
    <property type="match status" value="1"/>
</dbReference>
<dbReference type="CDD" id="cd00072">
    <property type="entry name" value="GYF"/>
    <property type="match status" value="1"/>
</dbReference>
<dbReference type="EnsemblPlants" id="MELO3C022336.2.1">
    <property type="protein sequence ID" value="MELO3C022336.2.1"/>
    <property type="gene ID" value="MELO3C022336.2"/>
</dbReference>
<feature type="compositionally biased region" description="Polar residues" evidence="1">
    <location>
        <begin position="332"/>
        <end position="341"/>
    </location>
</feature>
<feature type="region of interest" description="Disordered" evidence="1">
    <location>
        <begin position="1596"/>
        <end position="1615"/>
    </location>
</feature>
<protein>
    <recommendedName>
        <fullName evidence="3">GYF domain-containing protein</fullName>
    </recommendedName>
</protein>
<accession>A0A9I9DSC0</accession>
<feature type="domain" description="GYF" evidence="3">
    <location>
        <begin position="677"/>
        <end position="727"/>
    </location>
</feature>
<feature type="region of interest" description="Disordered" evidence="1">
    <location>
        <begin position="170"/>
        <end position="382"/>
    </location>
</feature>
<sequence length="1739" mass="193492">EEITFTWLVDLAVLTTQNANPSLSLFPSLSHTQLLSFSSFSLLFFFFFFFFLCNSFTILPKPLDFLIQSLLFSSASLCKSLLPQTPNPAFPFDLPLLFIRPPPLMADGKFDLPDDLLSSRPSDHSWTPKASGGNDEEKVLSGFLDESKDSVASENSIPLSPQWLYAKPSETKEVRAPTPVSLANSTDLNQKEGWRPDGSEDKKDWRKSTSENESGRRWREEERETGLLSGRRRKTERRMDNMSTKETLEGRVLPNSDRWHDGRTSGHDSRTSGHDSRTSGHDNRTSGHDSRTSSHDARRDNKWTLRWGPDDKEKESRMDKRSDADKEDVRSDSQSVSSNRPASERESESRDKWRPRHRMESHSAGATSFRAAPGFSLERGRGDGGSNLGFTIGRGRGNTIGRSSTGLIGVPHLDKIENVPGKPRYSSHAFCYPRGKLLDIYRRQKSDPSFSDMPDDMEELQPLTQPSVVEPLAFVSPDAEEESTLGDIWKGKITSSGVVYNSHTKGKPTESVLGDVDSIDGYQAALDLTLESENIAETPIEDISDVGHEVTNDEAFQDAIDGSIWSHPSMRDVLDGKYVSHKEEEIRSSAISMPDSRGLAHTVSTAASLRVMEIGSGLPGTQLNADSDHKRPQNFDEIEFANSFDVKSKLSDDPSSIFFIPFSEQNPNRSSDVKSEELSLFYLDPQGVIQGPFIGADIILWYEQGFFGLDLPVRLADAPESPFCELGEVMPHLKVREGSVDCADGKSLSGQSGASGGIIETSLPSKHPALDMNDASTTNEVHRTLAELRSLSNQHIASGMSEAEAPFQLHAKGQSFHDVVAQDEEIVFSGRPGNDGYQFPNSPGVLPMVNSISQPSLLNELSDRSLPVQNENKLHPFGLLWSELEGTNMKPVEVTNSKHTKSVNNMPSSMVRTTSLVGKPEVPLNAETWLDVYRRSMHSDQGVYQEANVAHSLPHIEQESNRFDLADQLMSHQYHQALQQRNLLSHTNEATLDHHMQQQNLIHQQQLLANRSTPDLDHFLNLQMQQQQQRQLQLQHQLQQQQLQQQQKLLQEQHQSQVQQALLEQLLRRQMHDSGLGQSRIDPIRANNALDQVLMEQHLLHELQQQQSHHQQRSVDPSFEQLIKAKFGHLPPHQEQRDLSELLSRVQHGHIQSLDNQLAHQDVLQSRQLSMALRQRASMEDKRHVCGPIWPEDEADQQFFRGHAGTQRLPTSGFELYQHQQRQAHADQLNHLEHNLSFQDRFRLGLYEPASLPLERSISYPDVAQGMNLDVVNAMARARALELQESSAHNPPGGQLVGQYAPGAIPQNHHHSLVSNQFHVSHFDGAEGNWSEKNERLGNEWMESRIQQRHININAEQQKRELEAKMISEDPTLWMSDGLNDEKSKQLLMDLLNQKSVHQPTEPLDVGSGASFNRGSSGLYSGSGSLEQSFVLHSGKERGMNNTLPVGSYGSNAYEPLQDEHPGNLSLTSNEKVPYRSDSVSAVKGASILSGLKANGSINSSSSSMATAGNLSMTRDVLEVEGRARGLKGEGLVKTQAFQIQESMLDLVASGDRGEFAMDTHTLSRHSSLGSAGFHNEKIANTFPEEVAKDPVTIHNKDSTSLKRPPVSRTSASQDGLSVLIPDPVVRGKNSDGGRPDPTSILVNQENMAAMKKEMRFRRSSSCSDSDVSETSFIDMLKKTAPQESHLTTAGVPEPSDGMQGGKGGKKKGKKGRQIDPALLGFKVTSNRIMMGEIQRLDD</sequence>
<evidence type="ECO:0000313" key="4">
    <source>
        <dbReference type="EnsemblPlants" id="MELO3C022336.2.1"/>
    </source>
</evidence>
<dbReference type="InterPro" id="IPR003169">
    <property type="entry name" value="GYF"/>
</dbReference>
<keyword evidence="2" id="KW-1133">Transmembrane helix</keyword>
<dbReference type="PANTHER" id="PTHR46992:SF4">
    <property type="entry name" value="GYF DOMAIN-CONTAINING PROTEIN"/>
    <property type="match status" value="1"/>
</dbReference>
<feature type="compositionally biased region" description="Basic and acidic residues" evidence="1">
    <location>
        <begin position="342"/>
        <end position="352"/>
    </location>
</feature>
<dbReference type="PANTHER" id="PTHR46992">
    <property type="entry name" value="GYF DOMAIN-CONTAINING PROTEIN"/>
    <property type="match status" value="1"/>
</dbReference>